<dbReference type="SUPFAM" id="SSF56784">
    <property type="entry name" value="HAD-like"/>
    <property type="match status" value="1"/>
</dbReference>
<reference evidence="8" key="1">
    <citation type="submission" date="2020-05" db="EMBL/GenBank/DDBJ databases">
        <authorList>
            <person name="Chiriac C."/>
            <person name="Salcher M."/>
            <person name="Ghai R."/>
            <person name="Kavagutti S V."/>
        </authorList>
    </citation>
    <scope>NUCLEOTIDE SEQUENCE</scope>
</reference>
<dbReference type="Gene3D" id="1.20.1110.10">
    <property type="entry name" value="Calcium-transporting ATPase, transmembrane domain"/>
    <property type="match status" value="1"/>
</dbReference>
<feature type="transmembrane region" description="Helical" evidence="6">
    <location>
        <begin position="682"/>
        <end position="703"/>
    </location>
</feature>
<dbReference type="PRINTS" id="PR00119">
    <property type="entry name" value="CATATPASE"/>
</dbReference>
<dbReference type="InterPro" id="IPR036412">
    <property type="entry name" value="HAD-like_sf"/>
</dbReference>
<feature type="transmembrane region" description="Helical" evidence="6">
    <location>
        <begin position="627"/>
        <end position="646"/>
    </location>
</feature>
<organism evidence="8">
    <name type="scientific">freshwater metagenome</name>
    <dbReference type="NCBI Taxonomy" id="449393"/>
    <lineage>
        <taxon>unclassified sequences</taxon>
        <taxon>metagenomes</taxon>
        <taxon>ecological metagenomes</taxon>
    </lineage>
</organism>
<dbReference type="PANTHER" id="PTHR42861">
    <property type="entry name" value="CALCIUM-TRANSPORTING ATPASE"/>
    <property type="match status" value="1"/>
</dbReference>
<dbReference type="InterPro" id="IPR023299">
    <property type="entry name" value="ATPase_P-typ_cyto_dom_N"/>
</dbReference>
<evidence type="ECO:0000256" key="1">
    <source>
        <dbReference type="ARBA" id="ARBA00004141"/>
    </source>
</evidence>
<dbReference type="Gene3D" id="3.40.1110.10">
    <property type="entry name" value="Calcium-transporting ATPase, cytoplasmic domain N"/>
    <property type="match status" value="1"/>
</dbReference>
<dbReference type="PROSITE" id="PS00154">
    <property type="entry name" value="ATPASE_E1_E2"/>
    <property type="match status" value="1"/>
</dbReference>
<feature type="transmembrane region" description="Helical" evidence="6">
    <location>
        <begin position="774"/>
        <end position="794"/>
    </location>
</feature>
<keyword evidence="2 6" id="KW-0812">Transmembrane</keyword>
<feature type="transmembrane region" description="Helical" evidence="6">
    <location>
        <begin position="652"/>
        <end position="670"/>
    </location>
</feature>
<dbReference type="EMBL" id="CAEMXZ010000127">
    <property type="protein sequence ID" value="CAB4324292.1"/>
    <property type="molecule type" value="Genomic_DNA"/>
</dbReference>
<dbReference type="Gene3D" id="2.70.150.10">
    <property type="entry name" value="Calcium-transporting ATPase, cytoplasmic transduction domain A"/>
    <property type="match status" value="1"/>
</dbReference>
<feature type="domain" description="P-type ATPase A" evidence="7">
    <location>
        <begin position="108"/>
        <end position="204"/>
    </location>
</feature>
<evidence type="ECO:0000256" key="5">
    <source>
        <dbReference type="ARBA" id="ARBA00023136"/>
    </source>
</evidence>
<dbReference type="SFLD" id="SFLDF00027">
    <property type="entry name" value="p-type_atpase"/>
    <property type="match status" value="1"/>
</dbReference>
<dbReference type="InterPro" id="IPR023214">
    <property type="entry name" value="HAD_sf"/>
</dbReference>
<sequence>MLPVPLWSSTPDRSMTINGLTSAEVDARRLDGRSNDVPDPTSRTISQIVRSNVFTPFNALLGVLLIIILSVGEAADGLFGFVLVGNALIGIVQEVRAKRSLDRLAVLNAPHSMVRRDGEEHTIASKDLVLDDVIVLTLGDQIAVDAELLDGAGLEVDESLLTGEADPVEKALGDSVLSGSFVVAGSATVRATAVGENSYAFKLSSEARRFSMVKSELRTGIDRVIKLVSWLMIPTAVLLVTSQLAAHDGIINAIQASTAGLVAMVPEGLVLLTSIAFAVGATRLASRKVLTQELAAIEGLARVDVICVDKTGTLTEGSLALGMIEHLEPTASDPTPTIDAAAVLGAMGGADAHPNPSLAAIAAAFAAPEGWVLTDAVPFSSARKWSAGTFADQGSFVLGAPDILLDHAAAPPADRSDSTAAARSRVEHFAAVGRRVLILMSSPEGLNGEVLFDSLVPVALVVLDEAVREAAPATIAYFGQQGVAVKVISGDSPVTVSAVAARVGVPGADSPIDARTLPEDQEALADILESHSVFGRVTPQQKREMVHALQSRGHVVAMTGDGVNDTLALKDADVGVAMGSGSAAARAVARFVLLANDFGVFPSVIAEGRKVIANVERVANLFLTKTFYAMTLALAIGVARIPFPFIPRHFTIISSLTIGIPGFFLALAPNNRRARTGFLARVLRFAIPAGLVSAIAVLVAFGIARNDGGISLEQARTVAVITLFVVTLWVLEILSRPINLWRGALVGAMGAAFVGALSIPWFRAYFELPLPGTALALSAVGIGAVGAILIEVGWHVSGWNLPVDDGEPEFAKGSATGVAEPAHTTS</sequence>
<protein>
    <submittedName>
        <fullName evidence="8">Unannotated protein</fullName>
    </submittedName>
</protein>
<feature type="transmembrane region" description="Helical" evidence="6">
    <location>
        <begin position="224"/>
        <end position="246"/>
    </location>
</feature>
<gene>
    <name evidence="8" type="ORF">UFOPK1392_02057</name>
</gene>
<dbReference type="GO" id="GO:0005524">
    <property type="term" value="F:ATP binding"/>
    <property type="evidence" value="ECO:0007669"/>
    <property type="project" value="InterPro"/>
</dbReference>
<accession>A0A6J5YL86</accession>
<dbReference type="InterPro" id="IPR044492">
    <property type="entry name" value="P_typ_ATPase_HD_dom"/>
</dbReference>
<dbReference type="InterPro" id="IPR008250">
    <property type="entry name" value="ATPase_P-typ_transduc_dom_A_sf"/>
</dbReference>
<dbReference type="NCBIfam" id="TIGR01494">
    <property type="entry name" value="ATPase_P-type"/>
    <property type="match status" value="2"/>
</dbReference>
<proteinExistence type="predicted"/>
<dbReference type="SFLD" id="SFLDG00002">
    <property type="entry name" value="C1.7:_P-type_atpase_like"/>
    <property type="match status" value="1"/>
</dbReference>
<dbReference type="Pfam" id="PF00122">
    <property type="entry name" value="E1-E2_ATPase"/>
    <property type="match status" value="1"/>
</dbReference>
<feature type="transmembrane region" description="Helical" evidence="6">
    <location>
        <begin position="53"/>
        <end position="72"/>
    </location>
</feature>
<dbReference type="GO" id="GO:0016887">
    <property type="term" value="F:ATP hydrolysis activity"/>
    <property type="evidence" value="ECO:0007669"/>
    <property type="project" value="InterPro"/>
</dbReference>
<dbReference type="AlphaFoldDB" id="A0A6J5YL86"/>
<evidence type="ECO:0000256" key="6">
    <source>
        <dbReference type="SAM" id="Phobius"/>
    </source>
</evidence>
<feature type="transmembrane region" description="Helical" evidence="6">
    <location>
        <begin position="715"/>
        <end position="731"/>
    </location>
</feature>
<dbReference type="InterPro" id="IPR023298">
    <property type="entry name" value="ATPase_P-typ_TM_dom_sf"/>
</dbReference>
<evidence type="ECO:0000256" key="2">
    <source>
        <dbReference type="ARBA" id="ARBA00022692"/>
    </source>
</evidence>
<evidence type="ECO:0000256" key="3">
    <source>
        <dbReference type="ARBA" id="ARBA00022967"/>
    </source>
</evidence>
<keyword evidence="3" id="KW-1278">Translocase</keyword>
<dbReference type="InterPro" id="IPR001757">
    <property type="entry name" value="P_typ_ATPase"/>
</dbReference>
<comment type="subcellular location">
    <subcellularLocation>
        <location evidence="1">Membrane</location>
        <topology evidence="1">Multi-pass membrane protein</topology>
    </subcellularLocation>
</comment>
<dbReference type="SFLD" id="SFLDS00003">
    <property type="entry name" value="Haloacid_Dehalogenase"/>
    <property type="match status" value="1"/>
</dbReference>
<dbReference type="Pfam" id="PF00702">
    <property type="entry name" value="Hydrolase"/>
    <property type="match status" value="1"/>
</dbReference>
<evidence type="ECO:0000259" key="7">
    <source>
        <dbReference type="Pfam" id="PF00122"/>
    </source>
</evidence>
<feature type="transmembrane region" description="Helical" evidence="6">
    <location>
        <begin position="743"/>
        <end position="762"/>
    </location>
</feature>
<dbReference type="GO" id="GO:0016020">
    <property type="term" value="C:membrane"/>
    <property type="evidence" value="ECO:0007669"/>
    <property type="project" value="UniProtKB-SubCell"/>
</dbReference>
<dbReference type="SUPFAM" id="SSF81653">
    <property type="entry name" value="Calcium ATPase, transduction domain A"/>
    <property type="match status" value="1"/>
</dbReference>
<dbReference type="InterPro" id="IPR018303">
    <property type="entry name" value="ATPase_P-typ_P_site"/>
</dbReference>
<feature type="transmembrane region" description="Helical" evidence="6">
    <location>
        <begin position="258"/>
        <end position="279"/>
    </location>
</feature>
<name>A0A6J5YL86_9ZZZZ</name>
<dbReference type="SUPFAM" id="SSF81665">
    <property type="entry name" value="Calcium ATPase, transmembrane domain M"/>
    <property type="match status" value="1"/>
</dbReference>
<dbReference type="Gene3D" id="3.40.50.1000">
    <property type="entry name" value="HAD superfamily/HAD-like"/>
    <property type="match status" value="1"/>
</dbReference>
<evidence type="ECO:0000313" key="8">
    <source>
        <dbReference type="EMBL" id="CAB4324292.1"/>
    </source>
</evidence>
<dbReference type="InterPro" id="IPR059000">
    <property type="entry name" value="ATPase_P-type_domA"/>
</dbReference>
<keyword evidence="5 6" id="KW-0472">Membrane</keyword>
<evidence type="ECO:0000256" key="4">
    <source>
        <dbReference type="ARBA" id="ARBA00022989"/>
    </source>
</evidence>
<dbReference type="PRINTS" id="PR00120">
    <property type="entry name" value="HATPASE"/>
</dbReference>
<keyword evidence="4 6" id="KW-1133">Transmembrane helix</keyword>